<dbReference type="Gene3D" id="3.40.50.10420">
    <property type="entry name" value="NagB/RpiA/CoA transferase-like"/>
    <property type="match status" value="1"/>
</dbReference>
<dbReference type="PANTHER" id="PTHR43682">
    <property type="entry name" value="LACTATE UTILIZATION PROTEIN C"/>
    <property type="match status" value="1"/>
</dbReference>
<dbReference type="InterPro" id="IPR037171">
    <property type="entry name" value="NagB/RpiA_transferase-like"/>
</dbReference>
<reference evidence="2" key="1">
    <citation type="journal article" date="2014" name="Int. J. Syst. Evol. Microbiol.">
        <title>Complete genome sequence of Corynebacterium casei LMG S-19264T (=DSM 44701T), isolated from a smear-ripened cheese.</title>
        <authorList>
            <consortium name="US DOE Joint Genome Institute (JGI-PGF)"/>
            <person name="Walter F."/>
            <person name="Albersmeier A."/>
            <person name="Kalinowski J."/>
            <person name="Ruckert C."/>
        </authorList>
    </citation>
    <scope>NUCLEOTIDE SEQUENCE</scope>
    <source>
        <strain evidence="2">CCM 7217</strain>
    </source>
</reference>
<dbReference type="AlphaFoldDB" id="A0A830DXJ8"/>
<sequence length="168" mass="17135">MSDTDTQQFASSLAAIDVPLTRTDTAGFALTIDSLVTEPAVGVPLHLEGVSLDDTVVQTPPTPRLLREAETGVTGVGHAIAEHGTLVIDSDDAGTEPVSLYPPTHLAVVRESDILPDVASATASVGERFAAGGSAVFATGVSSTGDMGALVEGVHGPKHVEVVVLTDR</sequence>
<comment type="caution">
    <text evidence="2">The sequence shown here is derived from an EMBL/GenBank/DDBJ whole genome shotgun (WGS) entry which is preliminary data.</text>
</comment>
<dbReference type="Pfam" id="PF02589">
    <property type="entry name" value="LUD_dom"/>
    <property type="match status" value="1"/>
</dbReference>
<organism evidence="2 3">
    <name type="scientific">Haloferax sulfurifontis</name>
    <dbReference type="NCBI Taxonomy" id="255616"/>
    <lineage>
        <taxon>Archaea</taxon>
        <taxon>Methanobacteriati</taxon>
        <taxon>Methanobacteriota</taxon>
        <taxon>Stenosarchaea group</taxon>
        <taxon>Halobacteria</taxon>
        <taxon>Halobacteriales</taxon>
        <taxon>Haloferacaceae</taxon>
        <taxon>Haloferax</taxon>
    </lineage>
</organism>
<name>A0A830DXJ8_9EURY</name>
<evidence type="ECO:0000313" key="3">
    <source>
        <dbReference type="Proteomes" id="UP000646833"/>
    </source>
</evidence>
<reference evidence="2" key="2">
    <citation type="submission" date="2020-09" db="EMBL/GenBank/DDBJ databases">
        <authorList>
            <person name="Sun Q."/>
            <person name="Sedlacek I."/>
        </authorList>
    </citation>
    <scope>NUCLEOTIDE SEQUENCE</scope>
    <source>
        <strain evidence="2">CCM 7217</strain>
    </source>
</reference>
<dbReference type="RefSeq" id="WP_188423377.1">
    <property type="nucleotide sequence ID" value="NZ_BMCI01000002.1"/>
</dbReference>
<evidence type="ECO:0000259" key="1">
    <source>
        <dbReference type="Pfam" id="PF02589"/>
    </source>
</evidence>
<dbReference type="InterPro" id="IPR003741">
    <property type="entry name" value="LUD_dom"/>
</dbReference>
<dbReference type="EMBL" id="BMCI01000002">
    <property type="protein sequence ID" value="GGC50782.1"/>
    <property type="molecule type" value="Genomic_DNA"/>
</dbReference>
<proteinExistence type="predicted"/>
<evidence type="ECO:0000313" key="2">
    <source>
        <dbReference type="EMBL" id="GGC50782.1"/>
    </source>
</evidence>
<dbReference type="Proteomes" id="UP000646833">
    <property type="component" value="Unassembled WGS sequence"/>
</dbReference>
<dbReference type="SUPFAM" id="SSF100950">
    <property type="entry name" value="NagB/RpiA/CoA transferase-like"/>
    <property type="match status" value="1"/>
</dbReference>
<feature type="domain" description="LUD" evidence="1">
    <location>
        <begin position="66"/>
        <end position="165"/>
    </location>
</feature>
<dbReference type="PANTHER" id="PTHR43682:SF1">
    <property type="entry name" value="LACTATE UTILIZATION PROTEIN C"/>
    <property type="match status" value="1"/>
</dbReference>
<protein>
    <submittedName>
        <fullName evidence="2">Lactate utilization protein C</fullName>
    </submittedName>
</protein>
<dbReference type="InterPro" id="IPR024185">
    <property type="entry name" value="FTHF_cligase-like_sf"/>
</dbReference>
<gene>
    <name evidence="2" type="ORF">GCM10007209_10490</name>
</gene>
<accession>A0A830DXJ8</accession>